<dbReference type="Proteomes" id="UP001500908">
    <property type="component" value="Unassembled WGS sequence"/>
</dbReference>
<dbReference type="PANTHER" id="PTHR43175:SF3">
    <property type="entry name" value="CARBON DISULFIDE HYDROLASE"/>
    <property type="match status" value="1"/>
</dbReference>
<evidence type="ECO:0000256" key="1">
    <source>
        <dbReference type="ARBA" id="ARBA00001947"/>
    </source>
</evidence>
<accession>A0ABP7EV88</accession>
<comment type="catalytic activity">
    <reaction evidence="7">
        <text>hydrogencarbonate + H(+) = CO2 + H2O</text>
        <dbReference type="Rhea" id="RHEA:10748"/>
        <dbReference type="ChEBI" id="CHEBI:15377"/>
        <dbReference type="ChEBI" id="CHEBI:15378"/>
        <dbReference type="ChEBI" id="CHEBI:16526"/>
        <dbReference type="ChEBI" id="CHEBI:17544"/>
        <dbReference type="EC" id="4.2.1.1"/>
    </reaction>
</comment>
<dbReference type="InterPro" id="IPR001765">
    <property type="entry name" value="Carbonic_anhydrase"/>
</dbReference>
<reference evidence="9" key="1">
    <citation type="journal article" date="2019" name="Int. J. Syst. Evol. Microbiol.">
        <title>The Global Catalogue of Microorganisms (GCM) 10K type strain sequencing project: providing services to taxonomists for standard genome sequencing and annotation.</title>
        <authorList>
            <consortium name="The Broad Institute Genomics Platform"/>
            <consortium name="The Broad Institute Genome Sequencing Center for Infectious Disease"/>
            <person name="Wu L."/>
            <person name="Ma J."/>
        </authorList>
    </citation>
    <scope>NUCLEOTIDE SEQUENCE [LARGE SCALE GENOMIC DNA]</scope>
    <source>
        <strain evidence="9">JCM 17137</strain>
    </source>
</reference>
<comment type="function">
    <text evidence="6">Catalyzes the reversible hydration of carbon dioxide to form bicarbonate.</text>
</comment>
<dbReference type="EMBL" id="BAABDD010000001">
    <property type="protein sequence ID" value="GAA3723724.1"/>
    <property type="molecule type" value="Genomic_DNA"/>
</dbReference>
<dbReference type="CDD" id="cd03379">
    <property type="entry name" value="beta_CA_cladeD"/>
    <property type="match status" value="1"/>
</dbReference>
<keyword evidence="4" id="KW-0479">Metal-binding</keyword>
<comment type="cofactor">
    <cofactor evidence="1">
        <name>Zn(2+)</name>
        <dbReference type="ChEBI" id="CHEBI:29105"/>
    </cofactor>
</comment>
<dbReference type="InterPro" id="IPR036874">
    <property type="entry name" value="Carbonic_anhydrase_sf"/>
</dbReference>
<protein>
    <recommendedName>
        <fullName evidence="3">carbonic anhydrase</fullName>
        <ecNumber evidence="3">4.2.1.1</ecNumber>
    </recommendedName>
</protein>
<evidence type="ECO:0000313" key="9">
    <source>
        <dbReference type="Proteomes" id="UP001500908"/>
    </source>
</evidence>
<name>A0ABP7EV88_9ACTN</name>
<evidence type="ECO:0000256" key="6">
    <source>
        <dbReference type="ARBA" id="ARBA00024993"/>
    </source>
</evidence>
<evidence type="ECO:0000256" key="7">
    <source>
        <dbReference type="ARBA" id="ARBA00048348"/>
    </source>
</evidence>
<sequence>MSTPFDDVVTANAAYAEKFDLSGLQAKAARGLALVTCMDSRIDPLGALGLTTGDAKILRNAGGRVTDDTLTALVLAAYLLEVDRVLVMPHTRCKMASVSSDDEVHEAIRQASGVDTRSLEFNTIADQRAALRHDLERIRHHPMLPADLAVAGAIYDVETGQVTLTDD</sequence>
<comment type="similarity">
    <text evidence="2">Belongs to the beta-class carbonic anhydrase family.</text>
</comment>
<comment type="caution">
    <text evidence="8">The sequence shown here is derived from an EMBL/GenBank/DDBJ whole genome shotgun (WGS) entry which is preliminary data.</text>
</comment>
<dbReference type="Gene3D" id="3.40.1050.10">
    <property type="entry name" value="Carbonic anhydrase"/>
    <property type="match status" value="1"/>
</dbReference>
<proteinExistence type="inferred from homology"/>
<dbReference type="SUPFAM" id="SSF53056">
    <property type="entry name" value="beta-carbonic anhydrase, cab"/>
    <property type="match status" value="1"/>
</dbReference>
<gene>
    <name evidence="8" type="ORF">GCM10022402_00450</name>
</gene>
<dbReference type="PANTHER" id="PTHR43175">
    <property type="entry name" value="CARBONIC ANHYDRASE"/>
    <property type="match status" value="1"/>
</dbReference>
<evidence type="ECO:0000256" key="2">
    <source>
        <dbReference type="ARBA" id="ARBA00006217"/>
    </source>
</evidence>
<evidence type="ECO:0000256" key="3">
    <source>
        <dbReference type="ARBA" id="ARBA00012925"/>
    </source>
</evidence>
<evidence type="ECO:0000256" key="4">
    <source>
        <dbReference type="ARBA" id="ARBA00022723"/>
    </source>
</evidence>
<dbReference type="SMART" id="SM00947">
    <property type="entry name" value="Pro_CA"/>
    <property type="match status" value="1"/>
</dbReference>
<evidence type="ECO:0000313" key="8">
    <source>
        <dbReference type="EMBL" id="GAA3723724.1"/>
    </source>
</evidence>
<organism evidence="8 9">
    <name type="scientific">Salinactinospora qingdaonensis</name>
    <dbReference type="NCBI Taxonomy" id="702744"/>
    <lineage>
        <taxon>Bacteria</taxon>
        <taxon>Bacillati</taxon>
        <taxon>Actinomycetota</taxon>
        <taxon>Actinomycetes</taxon>
        <taxon>Streptosporangiales</taxon>
        <taxon>Nocardiopsidaceae</taxon>
        <taxon>Salinactinospora</taxon>
    </lineage>
</organism>
<evidence type="ECO:0000256" key="5">
    <source>
        <dbReference type="ARBA" id="ARBA00022833"/>
    </source>
</evidence>
<dbReference type="EC" id="4.2.1.1" evidence="3"/>
<keyword evidence="5" id="KW-0862">Zinc</keyword>
<dbReference type="Pfam" id="PF00484">
    <property type="entry name" value="Pro_CA"/>
    <property type="match status" value="1"/>
</dbReference>
<keyword evidence="9" id="KW-1185">Reference proteome</keyword>